<keyword evidence="2" id="KW-1185">Reference proteome</keyword>
<evidence type="ECO:0000313" key="1">
    <source>
        <dbReference type="EMBL" id="KAL1256816.1"/>
    </source>
</evidence>
<evidence type="ECO:0000313" key="2">
    <source>
        <dbReference type="Proteomes" id="UP001558613"/>
    </source>
</evidence>
<organism evidence="1 2">
    <name type="scientific">Cirrhinus molitorella</name>
    <name type="common">mud carp</name>
    <dbReference type="NCBI Taxonomy" id="172907"/>
    <lineage>
        <taxon>Eukaryota</taxon>
        <taxon>Metazoa</taxon>
        <taxon>Chordata</taxon>
        <taxon>Craniata</taxon>
        <taxon>Vertebrata</taxon>
        <taxon>Euteleostomi</taxon>
        <taxon>Actinopterygii</taxon>
        <taxon>Neopterygii</taxon>
        <taxon>Teleostei</taxon>
        <taxon>Ostariophysi</taxon>
        <taxon>Cypriniformes</taxon>
        <taxon>Cyprinidae</taxon>
        <taxon>Labeoninae</taxon>
        <taxon>Labeonini</taxon>
        <taxon>Cirrhinus</taxon>
    </lineage>
</organism>
<name>A0ABR3LXQ9_9TELE</name>
<sequence>MSMFPTGESGERGTTPPRDIKVRRITAVLLCQHTHTHSLSELSARTFTVSDKFRHFLECTTARLYPLLGQVKERALWENFPFVCGLRGFLLLICSSVIYGVMNGEGLEGLIAQESATFQAEIG</sequence>
<reference evidence="1 2" key="1">
    <citation type="submission" date="2023-09" db="EMBL/GenBank/DDBJ databases">
        <authorList>
            <person name="Wang M."/>
        </authorList>
    </citation>
    <scope>NUCLEOTIDE SEQUENCE [LARGE SCALE GENOMIC DNA]</scope>
    <source>
        <strain evidence="1">GT-2023</strain>
        <tissue evidence="1">Liver</tissue>
    </source>
</reference>
<accession>A0ABR3LXQ9</accession>
<gene>
    <name evidence="1" type="ORF">QQF64_012361</name>
</gene>
<dbReference type="Proteomes" id="UP001558613">
    <property type="component" value="Unassembled WGS sequence"/>
</dbReference>
<dbReference type="EMBL" id="JAYMGO010000018">
    <property type="protein sequence ID" value="KAL1256816.1"/>
    <property type="molecule type" value="Genomic_DNA"/>
</dbReference>
<proteinExistence type="predicted"/>
<comment type="caution">
    <text evidence="1">The sequence shown here is derived from an EMBL/GenBank/DDBJ whole genome shotgun (WGS) entry which is preliminary data.</text>
</comment>
<protein>
    <submittedName>
        <fullName evidence="1">Uncharacterized protein</fullName>
    </submittedName>
</protein>